<accession>A0A263D7N8</accession>
<organism evidence="2 3">
    <name type="scientific">Amycolatopsis antarctica</name>
    <dbReference type="NCBI Taxonomy" id="1854586"/>
    <lineage>
        <taxon>Bacteria</taxon>
        <taxon>Bacillati</taxon>
        <taxon>Actinomycetota</taxon>
        <taxon>Actinomycetes</taxon>
        <taxon>Pseudonocardiales</taxon>
        <taxon>Pseudonocardiaceae</taxon>
        <taxon>Amycolatopsis</taxon>
    </lineage>
</organism>
<evidence type="ECO:0000313" key="3">
    <source>
        <dbReference type="Proteomes" id="UP000242444"/>
    </source>
</evidence>
<dbReference type="OrthoDB" id="3629109at2"/>
<dbReference type="AlphaFoldDB" id="A0A263D7N8"/>
<sequence>MSGYEAVIETVRQAGQAASGASEAIAGVDAAGRLPTGESGMPGGRIVGKIDALRSAWQERTRSLSTGFSEVSGSLGQAAQLYSSNEQAAQTDLHHAASAGGRKAL</sequence>
<evidence type="ECO:0000256" key="1">
    <source>
        <dbReference type="SAM" id="MobiDB-lite"/>
    </source>
</evidence>
<dbReference type="EMBL" id="NKYE01000005">
    <property type="protein sequence ID" value="OZM73415.1"/>
    <property type="molecule type" value="Genomic_DNA"/>
</dbReference>
<evidence type="ECO:0000313" key="2">
    <source>
        <dbReference type="EMBL" id="OZM73415.1"/>
    </source>
</evidence>
<name>A0A263D7N8_9PSEU</name>
<dbReference type="RefSeq" id="WP_094862670.1">
    <property type="nucleotide sequence ID" value="NZ_NKYE01000005.1"/>
</dbReference>
<comment type="caution">
    <text evidence="2">The sequence shown here is derived from an EMBL/GenBank/DDBJ whole genome shotgun (WGS) entry which is preliminary data.</text>
</comment>
<proteinExistence type="predicted"/>
<evidence type="ECO:0008006" key="4">
    <source>
        <dbReference type="Google" id="ProtNLM"/>
    </source>
</evidence>
<protein>
    <recommendedName>
        <fullName evidence="4">ESX-1 secretion-associated protein</fullName>
    </recommendedName>
</protein>
<feature type="region of interest" description="Disordered" evidence="1">
    <location>
        <begin position="86"/>
        <end position="105"/>
    </location>
</feature>
<dbReference type="Proteomes" id="UP000242444">
    <property type="component" value="Unassembled WGS sequence"/>
</dbReference>
<gene>
    <name evidence="2" type="ORF">CFN78_11345</name>
</gene>
<dbReference type="InParanoid" id="A0A263D7N8"/>
<keyword evidence="3" id="KW-1185">Reference proteome</keyword>
<reference evidence="2 3" key="1">
    <citation type="submission" date="2017-07" db="EMBL/GenBank/DDBJ databases">
        <title>Amycolatopsis antarcticus sp. nov., isolated from the surface of an Antarcticus brown macroalga.</title>
        <authorList>
            <person name="Wang J."/>
            <person name="Leiva S."/>
            <person name="Huang J."/>
            <person name="Huang Y."/>
        </authorList>
    </citation>
    <scope>NUCLEOTIDE SEQUENCE [LARGE SCALE GENOMIC DNA]</scope>
    <source>
        <strain evidence="2 3">AU-G6</strain>
    </source>
</reference>